<keyword evidence="4" id="KW-0547">Nucleotide-binding</keyword>
<feature type="transmembrane region" description="Helical" evidence="9">
    <location>
        <begin position="700"/>
        <end position="726"/>
    </location>
</feature>
<evidence type="ECO:0000256" key="9">
    <source>
        <dbReference type="SAM" id="Phobius"/>
    </source>
</evidence>
<dbReference type="InterPro" id="IPR043926">
    <property type="entry name" value="ABCG_dom"/>
</dbReference>
<feature type="domain" description="ABC transporter" evidence="10">
    <location>
        <begin position="771"/>
        <end position="1018"/>
    </location>
</feature>
<evidence type="ECO:0000313" key="11">
    <source>
        <dbReference type="EMBL" id="KAJ6255936.1"/>
    </source>
</evidence>
<evidence type="ECO:0000256" key="2">
    <source>
        <dbReference type="ARBA" id="ARBA00022448"/>
    </source>
</evidence>
<feature type="transmembrane region" description="Helical" evidence="9">
    <location>
        <begin position="561"/>
        <end position="577"/>
    </location>
</feature>
<dbReference type="InterPro" id="IPR003439">
    <property type="entry name" value="ABC_transporter-like_ATP-bd"/>
</dbReference>
<name>A0AAD6IPM7_DREDA</name>
<keyword evidence="2" id="KW-0813">Transport</keyword>
<feature type="transmembrane region" description="Helical" evidence="9">
    <location>
        <begin position="615"/>
        <end position="634"/>
    </location>
</feature>
<evidence type="ECO:0000313" key="12">
    <source>
        <dbReference type="Proteomes" id="UP001221413"/>
    </source>
</evidence>
<proteinExistence type="predicted"/>
<dbReference type="GO" id="GO:0016887">
    <property type="term" value="F:ATP hydrolysis activity"/>
    <property type="evidence" value="ECO:0007669"/>
    <property type="project" value="InterPro"/>
</dbReference>
<keyword evidence="12" id="KW-1185">Reference proteome</keyword>
<gene>
    <name evidence="11" type="ORF">Dda_9227</name>
</gene>
<feature type="region of interest" description="Disordered" evidence="8">
    <location>
        <begin position="1"/>
        <end position="50"/>
    </location>
</feature>
<dbReference type="GO" id="GO:0005524">
    <property type="term" value="F:ATP binding"/>
    <property type="evidence" value="ECO:0007669"/>
    <property type="project" value="UniProtKB-KW"/>
</dbReference>
<dbReference type="InterPro" id="IPR017871">
    <property type="entry name" value="ABC_transporter-like_CS"/>
</dbReference>
<evidence type="ECO:0000256" key="8">
    <source>
        <dbReference type="SAM" id="MobiDB-lite"/>
    </source>
</evidence>
<evidence type="ECO:0000256" key="3">
    <source>
        <dbReference type="ARBA" id="ARBA00022692"/>
    </source>
</evidence>
<feature type="transmembrane region" description="Helical" evidence="9">
    <location>
        <begin position="1188"/>
        <end position="1208"/>
    </location>
</feature>
<feature type="transmembrane region" description="Helical" evidence="9">
    <location>
        <begin position="584"/>
        <end position="609"/>
    </location>
</feature>
<dbReference type="GO" id="GO:0016020">
    <property type="term" value="C:membrane"/>
    <property type="evidence" value="ECO:0007669"/>
    <property type="project" value="UniProtKB-SubCell"/>
</dbReference>
<organism evidence="11 12">
    <name type="scientific">Drechslerella dactyloides</name>
    <name type="common">Nematode-trapping fungus</name>
    <name type="synonym">Arthrobotrys dactyloides</name>
    <dbReference type="NCBI Taxonomy" id="74499"/>
    <lineage>
        <taxon>Eukaryota</taxon>
        <taxon>Fungi</taxon>
        <taxon>Dikarya</taxon>
        <taxon>Ascomycota</taxon>
        <taxon>Pezizomycotina</taxon>
        <taxon>Orbiliomycetes</taxon>
        <taxon>Orbiliales</taxon>
        <taxon>Orbiliaceae</taxon>
        <taxon>Drechslerella</taxon>
    </lineage>
</organism>
<evidence type="ECO:0000256" key="1">
    <source>
        <dbReference type="ARBA" id="ARBA00004141"/>
    </source>
</evidence>
<evidence type="ECO:0000256" key="4">
    <source>
        <dbReference type="ARBA" id="ARBA00022741"/>
    </source>
</evidence>
<dbReference type="InterPro" id="IPR050352">
    <property type="entry name" value="ABCG_transporters"/>
</dbReference>
<feature type="transmembrane region" description="Helical" evidence="9">
    <location>
        <begin position="1105"/>
        <end position="1126"/>
    </location>
</feature>
<feature type="transmembrane region" description="Helical" evidence="9">
    <location>
        <begin position="502"/>
        <end position="520"/>
    </location>
</feature>
<dbReference type="GO" id="GO:0140359">
    <property type="term" value="F:ABC-type transporter activity"/>
    <property type="evidence" value="ECO:0007669"/>
    <property type="project" value="InterPro"/>
</dbReference>
<dbReference type="Pfam" id="PF01061">
    <property type="entry name" value="ABC2_membrane"/>
    <property type="match status" value="2"/>
</dbReference>
<dbReference type="FunFam" id="3.40.50.300:FF:001433">
    <property type="entry name" value="ABC transporter, putative"/>
    <property type="match status" value="1"/>
</dbReference>
<feature type="transmembrane region" description="Helical" evidence="9">
    <location>
        <begin position="469"/>
        <end position="490"/>
    </location>
</feature>
<dbReference type="PROSITE" id="PS50893">
    <property type="entry name" value="ABC_TRANSPORTER_2"/>
    <property type="match status" value="2"/>
</dbReference>
<dbReference type="PROSITE" id="PS00211">
    <property type="entry name" value="ABC_TRANSPORTER_1"/>
    <property type="match status" value="1"/>
</dbReference>
<keyword evidence="3 9" id="KW-0812">Transmembrane</keyword>
<feature type="transmembrane region" description="Helical" evidence="9">
    <location>
        <begin position="1246"/>
        <end position="1265"/>
    </location>
</feature>
<dbReference type="InterPro" id="IPR003593">
    <property type="entry name" value="AAA+_ATPase"/>
</dbReference>
<evidence type="ECO:0000259" key="10">
    <source>
        <dbReference type="PROSITE" id="PS50893"/>
    </source>
</evidence>
<feature type="transmembrane region" description="Helical" evidence="9">
    <location>
        <begin position="1334"/>
        <end position="1352"/>
    </location>
</feature>
<keyword evidence="7 9" id="KW-0472">Membrane</keyword>
<dbReference type="InterPro" id="IPR013525">
    <property type="entry name" value="ABC2_TM"/>
</dbReference>
<sequence length="1359" mass="151295">MTDRNHDANAERTSAAVDLDKERLQVVENHGGGNGKDDDDDDDDTSTTELEIAKLAPLKSTLTPSSFRKLERQRSRELQQQASHCTEQYERDLSFRPVDRVDVNVRNLSLSVALGRDLVSTLLLRPDPKKIAKILDGIDADMPSGQLTALIGASGSGKTSMLNAISNRMSGTAMAKTGSITFNGVHSSNKVTSAYVIQQDILIPTLTVRETLSYAARLRLPSTISREERVEIVESIILELGLKECANTRIGDNEHKGCSGGEKRRTSIGVQLLANPSILYLDEPTTGLDAATAHHLMISLKNLAKKGRTIITTSESTYSMHCSSFVFSIADAAQVHQPRSEIWDLFDRVILLSRGQPVYCGTQANALPYFSSLGYDLPEHFNPADFIIDTSAIDSRTPEAEVSSLSRVNALVASWRDLSTSYFTRDGRPAEKNPEVPSEDKLVRQAACFTQKLMVQTSRSWVTTLRDPYGLAGSLFEAISLAIVAGWIFYQSDRSLIGIRSRIGSLYTAAALQGYLVMLYETWRLSVVDINVFDREKAEGVATITTFLLGRRLAKFLLEDLPVPLLFSSIFYFMVGLERDTERFFIFFSVVLIGQFVAVTFATLAVAISRNFAEASLVSNLNFTVQSFACGYFLQSSQMPVYVRWTKWISYVYYMFVALTNNELKDNFYNCPYGGPEDPACIEYLGNFVLDSFDLPQDDWIWKAILAALTFVFFFYTIAGATLMILKVEVNVSRRRTPRGDVAAGKERMQEYPPTDITKIDVVLNQYQLGLKKNNLYGKTTLDLEILKDITARFQAGTLNVIMGPSGSGKSSLLNSMAQRLHNTLTTRYRQYGDILFNGSKVSDNVVRSLCSYVTQDDDALLPSLTVRETLHFAACLRLPKWMSRKEKVQRAEDILLKMGLKDCADTLIGSEFLKGISGGEKRRVSIAIQVLTEPRVLLLDEPTSGLDSFTASSILEVLQGLASEGRTVICTIHQSRSDLFDRFGNVLLLARGGNVVYSGASVNMLSYFSSLGFTCPSHTNPADFALDLVTVNLQYEQKEKRDREKVTSLIDSFKRTSTIYSDHRVITLPAELGRLQREQAPLFVSYPVLVERSLINIWRQPPLVFARIMQVVGLGIILALFFAPLKNDYTSVQTRLGYINEILPVYFVGLLQNAALYPNERDVFYREFADRAYSVEAFILSYTTNEIPFEIVTGLLHAVFAVMAVGLNRTAKMYFAVSYNVFCIVSCGESLGIIFNTFFDASTGFAINVCSTILSLGMSMAGLMSYNVPGFLAAMNHLSPLGYAVGNLLPYSMEGQKFTCEKYQELPDGMCPVQTGDDVLRLYGYHYDSRMNLVYLAVVTVSYRIVAYLVLKGKKMSS</sequence>
<feature type="transmembrane region" description="Helical" evidence="9">
    <location>
        <begin position="1220"/>
        <end position="1240"/>
    </location>
</feature>
<accession>A0AAD6IPM7</accession>
<reference evidence="11" key="1">
    <citation type="submission" date="2023-01" db="EMBL/GenBank/DDBJ databases">
        <title>The chitinases involved in constricting ring structure development in the nematode-trapping fungus Drechslerella dactyloides.</title>
        <authorList>
            <person name="Wang R."/>
            <person name="Zhang L."/>
            <person name="Tang P."/>
            <person name="Li S."/>
            <person name="Liang L."/>
        </authorList>
    </citation>
    <scope>NUCLEOTIDE SEQUENCE</scope>
    <source>
        <strain evidence="11">YMF1.00031</strain>
    </source>
</reference>
<feature type="compositionally biased region" description="Basic and acidic residues" evidence="8">
    <location>
        <begin position="1"/>
        <end position="10"/>
    </location>
</feature>
<dbReference type="Gene3D" id="3.40.50.300">
    <property type="entry name" value="P-loop containing nucleotide triphosphate hydrolases"/>
    <property type="match status" value="2"/>
</dbReference>
<protein>
    <recommendedName>
        <fullName evidence="10">ABC transporter domain-containing protein</fullName>
    </recommendedName>
</protein>
<comment type="subcellular location">
    <subcellularLocation>
        <location evidence="1">Membrane</location>
        <topology evidence="1">Multi-pass membrane protein</topology>
    </subcellularLocation>
</comment>
<feature type="transmembrane region" description="Helical" evidence="9">
    <location>
        <begin position="641"/>
        <end position="659"/>
    </location>
</feature>
<evidence type="ECO:0000256" key="7">
    <source>
        <dbReference type="ARBA" id="ARBA00023136"/>
    </source>
</evidence>
<feature type="domain" description="ABC transporter" evidence="10">
    <location>
        <begin position="103"/>
        <end position="379"/>
    </location>
</feature>
<feature type="compositionally biased region" description="Acidic residues" evidence="8">
    <location>
        <begin position="37"/>
        <end position="46"/>
    </location>
</feature>
<keyword evidence="5" id="KW-0067">ATP-binding</keyword>
<dbReference type="PANTHER" id="PTHR48041">
    <property type="entry name" value="ABC TRANSPORTER G FAMILY MEMBER 28"/>
    <property type="match status" value="1"/>
</dbReference>
<dbReference type="InterPro" id="IPR027417">
    <property type="entry name" value="P-loop_NTPase"/>
</dbReference>
<dbReference type="SMART" id="SM00382">
    <property type="entry name" value="AAA"/>
    <property type="match status" value="2"/>
</dbReference>
<evidence type="ECO:0000256" key="5">
    <source>
        <dbReference type="ARBA" id="ARBA00022840"/>
    </source>
</evidence>
<dbReference type="PANTHER" id="PTHR48041:SF119">
    <property type="entry name" value="ROA1P"/>
    <property type="match status" value="1"/>
</dbReference>
<dbReference type="EMBL" id="JAQGDS010000016">
    <property type="protein sequence ID" value="KAJ6255936.1"/>
    <property type="molecule type" value="Genomic_DNA"/>
</dbReference>
<comment type="caution">
    <text evidence="11">The sequence shown here is derived from an EMBL/GenBank/DDBJ whole genome shotgun (WGS) entry which is preliminary data.</text>
</comment>
<dbReference type="Pfam" id="PF00005">
    <property type="entry name" value="ABC_tran"/>
    <property type="match status" value="2"/>
</dbReference>
<keyword evidence="6 9" id="KW-1133">Transmembrane helix</keyword>
<dbReference type="Pfam" id="PF19055">
    <property type="entry name" value="ABC2_membrane_7"/>
    <property type="match status" value="2"/>
</dbReference>
<dbReference type="SUPFAM" id="SSF52540">
    <property type="entry name" value="P-loop containing nucleoside triphosphate hydrolases"/>
    <property type="match status" value="2"/>
</dbReference>
<evidence type="ECO:0000256" key="6">
    <source>
        <dbReference type="ARBA" id="ARBA00022989"/>
    </source>
</evidence>
<dbReference type="Proteomes" id="UP001221413">
    <property type="component" value="Unassembled WGS sequence"/>
</dbReference>